<dbReference type="Gene3D" id="1.10.10.10">
    <property type="entry name" value="Winged helix-like DNA-binding domain superfamily/Winged helix DNA-binding domain"/>
    <property type="match status" value="1"/>
</dbReference>
<keyword evidence="8" id="KW-1185">Reference proteome</keyword>
<evidence type="ECO:0000256" key="1">
    <source>
        <dbReference type="ARBA" id="ARBA00007957"/>
    </source>
</evidence>
<evidence type="ECO:0000256" key="4">
    <source>
        <dbReference type="ARBA" id="ARBA00023015"/>
    </source>
</evidence>
<sequence length="151" mass="17753">MDNTFKEFLQEKGYKFTKQRQVVMEVFAEREGEHMTTEEVFHYAGKKMPEIGIATVYRAVSLLESIGFLTALTFEDGTTRYERRLEDEKHKHHHLVCNVCHEITEVNVDLLDDLEEEIEKTVHFHITDHNLKFYGICDKCSRKKEGEANEV</sequence>
<keyword evidence="2" id="KW-0678">Repressor</keyword>
<evidence type="ECO:0000256" key="6">
    <source>
        <dbReference type="ARBA" id="ARBA00023163"/>
    </source>
</evidence>
<dbReference type="Gene3D" id="3.30.1490.190">
    <property type="match status" value="1"/>
</dbReference>
<keyword evidence="6" id="KW-0804">Transcription</keyword>
<dbReference type="PANTHER" id="PTHR33202:SF7">
    <property type="entry name" value="FERRIC UPTAKE REGULATION PROTEIN"/>
    <property type="match status" value="1"/>
</dbReference>
<evidence type="ECO:0000256" key="3">
    <source>
        <dbReference type="ARBA" id="ARBA00022833"/>
    </source>
</evidence>
<evidence type="ECO:0000256" key="2">
    <source>
        <dbReference type="ARBA" id="ARBA00022491"/>
    </source>
</evidence>
<keyword evidence="3" id="KW-0862">Zinc</keyword>
<dbReference type="InterPro" id="IPR036390">
    <property type="entry name" value="WH_DNA-bd_sf"/>
</dbReference>
<name>A0ABV1J4F3_9FIRM</name>
<dbReference type="InterPro" id="IPR002481">
    <property type="entry name" value="FUR"/>
</dbReference>
<reference evidence="7 8" key="1">
    <citation type="submission" date="2024-04" db="EMBL/GenBank/DDBJ databases">
        <title>Human intestinal bacterial collection.</title>
        <authorList>
            <person name="Pauvert C."/>
            <person name="Hitch T.C.A."/>
            <person name="Clavel T."/>
        </authorList>
    </citation>
    <scope>NUCLEOTIDE SEQUENCE [LARGE SCALE GENOMIC DNA]</scope>
    <source>
        <strain evidence="7 8">CLA-SR-H026</strain>
    </source>
</reference>
<evidence type="ECO:0000313" key="8">
    <source>
        <dbReference type="Proteomes" id="UP001481872"/>
    </source>
</evidence>
<dbReference type="SUPFAM" id="SSF46785">
    <property type="entry name" value="Winged helix' DNA-binding domain"/>
    <property type="match status" value="1"/>
</dbReference>
<comment type="similarity">
    <text evidence="1">Belongs to the Fur family.</text>
</comment>
<dbReference type="Pfam" id="PF01475">
    <property type="entry name" value="FUR"/>
    <property type="match status" value="1"/>
</dbReference>
<dbReference type="InterPro" id="IPR043135">
    <property type="entry name" value="Fur_C"/>
</dbReference>
<dbReference type="CDD" id="cd07153">
    <property type="entry name" value="Fur_like"/>
    <property type="match status" value="1"/>
</dbReference>
<proteinExistence type="inferred from homology"/>
<dbReference type="InterPro" id="IPR036388">
    <property type="entry name" value="WH-like_DNA-bd_sf"/>
</dbReference>
<protein>
    <submittedName>
        <fullName evidence="7">Fur family transcriptional regulator</fullName>
    </submittedName>
</protein>
<accession>A0ABV1J4F3</accession>
<organism evidence="7 8">
    <name type="scientific">Aedoeadaptatus acetigenes</name>
    <dbReference type="NCBI Taxonomy" id="2981723"/>
    <lineage>
        <taxon>Bacteria</taxon>
        <taxon>Bacillati</taxon>
        <taxon>Bacillota</taxon>
        <taxon>Tissierellia</taxon>
        <taxon>Tissierellales</taxon>
        <taxon>Peptoniphilaceae</taxon>
        <taxon>Aedoeadaptatus</taxon>
    </lineage>
</organism>
<evidence type="ECO:0000313" key="7">
    <source>
        <dbReference type="EMBL" id="MEQ3352808.1"/>
    </source>
</evidence>
<comment type="caution">
    <text evidence="7">The sequence shown here is derived from an EMBL/GenBank/DDBJ whole genome shotgun (WGS) entry which is preliminary data.</text>
</comment>
<dbReference type="EMBL" id="JBBNPS010000001">
    <property type="protein sequence ID" value="MEQ3352808.1"/>
    <property type="molecule type" value="Genomic_DNA"/>
</dbReference>
<evidence type="ECO:0000256" key="5">
    <source>
        <dbReference type="ARBA" id="ARBA00023125"/>
    </source>
</evidence>
<gene>
    <name evidence="7" type="ORF">AAA081_00615</name>
</gene>
<keyword evidence="4" id="KW-0805">Transcription regulation</keyword>
<keyword evidence="5" id="KW-0238">DNA-binding</keyword>
<dbReference type="RefSeq" id="WP_108830782.1">
    <property type="nucleotide sequence ID" value="NZ_JAOQJD010000001.1"/>
</dbReference>
<dbReference type="PANTHER" id="PTHR33202">
    <property type="entry name" value="ZINC UPTAKE REGULATION PROTEIN"/>
    <property type="match status" value="1"/>
</dbReference>
<dbReference type="Proteomes" id="UP001481872">
    <property type="component" value="Unassembled WGS sequence"/>
</dbReference>